<evidence type="ECO:0000256" key="3">
    <source>
        <dbReference type="ARBA" id="ARBA00023125"/>
    </source>
</evidence>
<dbReference type="InterPro" id="IPR051127">
    <property type="entry name" value="Fungal_SecMet_Regulators"/>
</dbReference>
<dbReference type="Proteomes" id="UP000248340">
    <property type="component" value="Unassembled WGS sequence"/>
</dbReference>
<dbReference type="InterPro" id="IPR007219">
    <property type="entry name" value="XnlR_reg_dom"/>
</dbReference>
<dbReference type="GO" id="GO:0000435">
    <property type="term" value="P:positive regulation of transcription from RNA polymerase II promoter by galactose"/>
    <property type="evidence" value="ECO:0007669"/>
    <property type="project" value="TreeGrafter"/>
</dbReference>
<dbReference type="SMART" id="SM00906">
    <property type="entry name" value="Fungal_trans"/>
    <property type="match status" value="1"/>
</dbReference>
<dbReference type="GO" id="GO:0000978">
    <property type="term" value="F:RNA polymerase II cis-regulatory region sequence-specific DNA binding"/>
    <property type="evidence" value="ECO:0007669"/>
    <property type="project" value="TreeGrafter"/>
</dbReference>
<dbReference type="GO" id="GO:0005634">
    <property type="term" value="C:nucleus"/>
    <property type="evidence" value="ECO:0007669"/>
    <property type="project" value="TreeGrafter"/>
</dbReference>
<dbReference type="VEuPathDB" id="FungiDB:BO82DRAFT_345884"/>
<dbReference type="Gene3D" id="4.10.240.10">
    <property type="entry name" value="Zn(2)-C6 fungal-type DNA-binding domain"/>
    <property type="match status" value="1"/>
</dbReference>
<dbReference type="InterPro" id="IPR001138">
    <property type="entry name" value="Zn2Cys6_DnaBD"/>
</dbReference>
<dbReference type="EMBL" id="KZ821747">
    <property type="protein sequence ID" value="PYH76971.1"/>
    <property type="molecule type" value="Genomic_DNA"/>
</dbReference>
<keyword evidence="5" id="KW-0539">Nucleus</keyword>
<evidence type="ECO:0000256" key="1">
    <source>
        <dbReference type="ARBA" id="ARBA00022723"/>
    </source>
</evidence>
<evidence type="ECO:0000256" key="2">
    <source>
        <dbReference type="ARBA" id="ARBA00023015"/>
    </source>
</evidence>
<keyword evidence="9" id="KW-1185">Reference proteome</keyword>
<proteinExistence type="predicted"/>
<dbReference type="InterPro" id="IPR036864">
    <property type="entry name" value="Zn2-C6_fun-type_DNA-bd_sf"/>
</dbReference>
<feature type="region of interest" description="Disordered" evidence="6">
    <location>
        <begin position="156"/>
        <end position="175"/>
    </location>
</feature>
<dbReference type="CDD" id="cd00067">
    <property type="entry name" value="GAL4"/>
    <property type="match status" value="1"/>
</dbReference>
<evidence type="ECO:0000256" key="6">
    <source>
        <dbReference type="SAM" id="MobiDB-lite"/>
    </source>
</evidence>
<dbReference type="GO" id="GO:0008270">
    <property type="term" value="F:zinc ion binding"/>
    <property type="evidence" value="ECO:0007669"/>
    <property type="project" value="InterPro"/>
</dbReference>
<feature type="region of interest" description="Disordered" evidence="6">
    <location>
        <begin position="80"/>
        <end position="114"/>
    </location>
</feature>
<evidence type="ECO:0000259" key="7">
    <source>
        <dbReference type="PROSITE" id="PS50048"/>
    </source>
</evidence>
<dbReference type="STRING" id="1448315.A0A319BXK0"/>
<keyword evidence="3" id="KW-0238">DNA-binding</keyword>
<evidence type="ECO:0000256" key="5">
    <source>
        <dbReference type="ARBA" id="ARBA00023242"/>
    </source>
</evidence>
<dbReference type="GeneID" id="37136465"/>
<dbReference type="OrthoDB" id="424974at2759"/>
<evidence type="ECO:0000256" key="4">
    <source>
        <dbReference type="ARBA" id="ARBA00023163"/>
    </source>
</evidence>
<dbReference type="SUPFAM" id="SSF57701">
    <property type="entry name" value="Zn2/Cys6 DNA-binding domain"/>
    <property type="match status" value="1"/>
</dbReference>
<dbReference type="AlphaFoldDB" id="A0A319BXK0"/>
<feature type="compositionally biased region" description="Polar residues" evidence="6">
    <location>
        <begin position="93"/>
        <end position="114"/>
    </location>
</feature>
<dbReference type="Pfam" id="PF04082">
    <property type="entry name" value="Fungal_trans"/>
    <property type="match status" value="1"/>
</dbReference>
<keyword evidence="1" id="KW-0479">Metal-binding</keyword>
<dbReference type="SMART" id="SM00066">
    <property type="entry name" value="GAL4"/>
    <property type="match status" value="1"/>
</dbReference>
<evidence type="ECO:0000313" key="8">
    <source>
        <dbReference type="EMBL" id="PYH76971.1"/>
    </source>
</evidence>
<feature type="domain" description="Zn(2)-C6 fungal-type" evidence="7">
    <location>
        <begin position="31"/>
        <end position="67"/>
    </location>
</feature>
<feature type="compositionally biased region" description="Basic and acidic residues" evidence="6">
    <location>
        <begin position="82"/>
        <end position="92"/>
    </location>
</feature>
<sequence>MDREEWSVPSHPDTGKVSPLRQAKRRKIAVACETCRTRKVRCDGQRPACGPCLARSEYYGIEQDCVYSCKSSERSASAKFRLNAEREQRRTDPQSVKSPSTDKQSTIQQSSRQHLTQSQCVEAQQFSSNLLENGTLNSSSCHLAETSIDRAPRVLSSSLPYNSTEPQRPTNNTEGINAMVGEVTPDERYPAQGFFGNSSAGGFMRQIRIAVEKEVPPSGIINLQSSLFNRQRAKEPSTSATIGHHVLPPRRMADHLMEIYWEFVFPLYPFFDREQLSAEYLKMWNGEGSPGDEDMLMCTFNVIFALGCQLSETIEPENRAATADSFFSRAKQLIQFDMWQPGSTALIQCLLLMSQYLQSTDHADQCWIVTGMAIRSAQSLGLHLPETSSRLAGCQGKELARRIWHGCVLMDRVVALTLGRPAMISKDAAGAVALPTMVDEEVPQVLTESRPQGEIEMPSFITFYAKCLELYEILNDILLSLYLNSSPPEKSDDHHNYFFRSFHEGQVTVFQLDYALSVWSQSLPAIFRSQATPLPANHVISRQKVVLRLRLLHVRMVLLRPILSKYCDLSNRSSLTSSEDSLPQRFALQCSIICVRSAQDLIDMTYTNLTTDNTIGLLPAWWYNILYVYTAGTVLIAGRLHQAILSEMTEEAVARTWQRVLEILSKYQSYSSSAQRCIVALELLYERVSASINAGQTCPPLTPGNPPHETFLAEGLSAAVLDTLDLPDIFDMSWLDSVPSSLY</sequence>
<evidence type="ECO:0000313" key="9">
    <source>
        <dbReference type="Proteomes" id="UP000248340"/>
    </source>
</evidence>
<dbReference type="GO" id="GO:0006351">
    <property type="term" value="P:DNA-templated transcription"/>
    <property type="evidence" value="ECO:0007669"/>
    <property type="project" value="InterPro"/>
</dbReference>
<reference evidence="8 9" key="1">
    <citation type="submission" date="2016-12" db="EMBL/GenBank/DDBJ databases">
        <title>The genomes of Aspergillus section Nigri reveals drivers in fungal speciation.</title>
        <authorList>
            <consortium name="DOE Joint Genome Institute"/>
            <person name="Vesth T.C."/>
            <person name="Nybo J."/>
            <person name="Theobald S."/>
            <person name="Brandl J."/>
            <person name="Frisvad J.C."/>
            <person name="Nielsen K.F."/>
            <person name="Lyhne E.K."/>
            <person name="Kogle M.E."/>
            <person name="Kuo A."/>
            <person name="Riley R."/>
            <person name="Clum A."/>
            <person name="Nolan M."/>
            <person name="Lipzen A."/>
            <person name="Salamov A."/>
            <person name="Henrissat B."/>
            <person name="Wiebenga A."/>
            <person name="De Vries R.P."/>
            <person name="Grigoriev I.V."/>
            <person name="Mortensen U.H."/>
            <person name="Andersen M.R."/>
            <person name="Baker S.E."/>
        </authorList>
    </citation>
    <scope>NUCLEOTIDE SEQUENCE [LARGE SCALE GENOMIC DNA]</scope>
    <source>
        <strain evidence="8 9">CBS 121591</strain>
    </source>
</reference>
<dbReference type="PROSITE" id="PS50048">
    <property type="entry name" value="ZN2_CY6_FUNGAL_2"/>
    <property type="match status" value="1"/>
</dbReference>
<feature type="region of interest" description="Disordered" evidence="6">
    <location>
        <begin position="1"/>
        <end position="22"/>
    </location>
</feature>
<dbReference type="Pfam" id="PF00172">
    <property type="entry name" value="Zn_clus"/>
    <property type="match status" value="1"/>
</dbReference>
<dbReference type="CDD" id="cd12148">
    <property type="entry name" value="fungal_TF_MHR"/>
    <property type="match status" value="1"/>
</dbReference>
<dbReference type="PANTHER" id="PTHR47424:SF4">
    <property type="entry name" value="ZN(II)2CYS6 TRANSCRIPTION FACTOR (EUROFUNG)"/>
    <property type="match status" value="1"/>
</dbReference>
<keyword evidence="2" id="KW-0805">Transcription regulation</keyword>
<organism evidence="8 9">
    <name type="scientific">Aspergillus uvarum CBS 121591</name>
    <dbReference type="NCBI Taxonomy" id="1448315"/>
    <lineage>
        <taxon>Eukaryota</taxon>
        <taxon>Fungi</taxon>
        <taxon>Dikarya</taxon>
        <taxon>Ascomycota</taxon>
        <taxon>Pezizomycotina</taxon>
        <taxon>Eurotiomycetes</taxon>
        <taxon>Eurotiomycetidae</taxon>
        <taxon>Eurotiales</taxon>
        <taxon>Aspergillaceae</taxon>
        <taxon>Aspergillus</taxon>
        <taxon>Aspergillus subgen. Circumdati</taxon>
    </lineage>
</organism>
<gene>
    <name evidence="8" type="ORF">BO82DRAFT_345884</name>
</gene>
<dbReference type="RefSeq" id="XP_025487171.1">
    <property type="nucleotide sequence ID" value="XM_025633724.1"/>
</dbReference>
<dbReference type="GO" id="GO:0000981">
    <property type="term" value="F:DNA-binding transcription factor activity, RNA polymerase II-specific"/>
    <property type="evidence" value="ECO:0007669"/>
    <property type="project" value="InterPro"/>
</dbReference>
<accession>A0A319BXK0</accession>
<protein>
    <recommendedName>
        <fullName evidence="7">Zn(2)-C6 fungal-type domain-containing protein</fullName>
    </recommendedName>
</protein>
<name>A0A319BXK0_9EURO</name>
<dbReference type="PANTHER" id="PTHR47424">
    <property type="entry name" value="REGULATORY PROTEIN GAL4"/>
    <property type="match status" value="1"/>
</dbReference>
<keyword evidence="4" id="KW-0804">Transcription</keyword>